<dbReference type="SUPFAM" id="SSF54534">
    <property type="entry name" value="FKBP-like"/>
    <property type="match status" value="1"/>
</dbReference>
<dbReference type="PROSITE" id="PS50059">
    <property type="entry name" value="FKBP_PPIASE"/>
    <property type="match status" value="1"/>
</dbReference>
<dbReference type="GO" id="GO:0006457">
    <property type="term" value="P:protein folding"/>
    <property type="evidence" value="ECO:0007669"/>
    <property type="project" value="InterPro"/>
</dbReference>
<keyword evidence="4 5" id="KW-0413">Isomerase</keyword>
<name>A0A7R6SRZ7_9GAMM</name>
<dbReference type="InterPro" id="IPR000774">
    <property type="entry name" value="PPIase_FKBP_N"/>
</dbReference>
<gene>
    <name evidence="8" type="ORF">AMJAP_1079</name>
</gene>
<dbReference type="PANTHER" id="PTHR43811:SF23">
    <property type="entry name" value="FKBP-TYPE 22 KDA PEPTIDYL-PROLYL CIS-TRANS ISOMERASE"/>
    <property type="match status" value="1"/>
</dbReference>
<evidence type="ECO:0000256" key="3">
    <source>
        <dbReference type="ARBA" id="ARBA00023110"/>
    </source>
</evidence>
<keyword evidence="3 5" id="KW-0697">Rotamase</keyword>
<dbReference type="AlphaFoldDB" id="A0A7R6SRZ7"/>
<reference evidence="8 9" key="1">
    <citation type="journal article" date="2008" name="Int. J. Syst. Evol. Microbiol.">
        <title>Amphritea japonica sp. nov. and Amphritea balenae sp. nov., isolated from the sediment adjacent to sperm whale carcasses off Kagoshima, Japan.</title>
        <authorList>
            <person name="Miyazaki M."/>
            <person name="Nogi Y."/>
            <person name="Fujiwara Y."/>
            <person name="Kawato M."/>
            <person name="Nagahama T."/>
            <person name="Kubokawa K."/>
            <person name="Horikoshi K."/>
        </authorList>
    </citation>
    <scope>NUCLEOTIDE SEQUENCE [LARGE SCALE GENOMIC DNA]</scope>
    <source>
        <strain evidence="8 9">ATCC BAA-1530</strain>
    </source>
</reference>
<organism evidence="8 9">
    <name type="scientific">Amphritea japonica ATCC BAA-1530</name>
    <dbReference type="NCBI Taxonomy" id="1278309"/>
    <lineage>
        <taxon>Bacteria</taxon>
        <taxon>Pseudomonadati</taxon>
        <taxon>Pseudomonadota</taxon>
        <taxon>Gammaproteobacteria</taxon>
        <taxon>Oceanospirillales</taxon>
        <taxon>Oceanospirillaceae</taxon>
        <taxon>Amphritea</taxon>
    </lineage>
</organism>
<dbReference type="EMBL" id="AP014545">
    <property type="protein sequence ID" value="BBB25675.1"/>
    <property type="molecule type" value="Genomic_DNA"/>
</dbReference>
<dbReference type="Pfam" id="PF00254">
    <property type="entry name" value="FKBP_C"/>
    <property type="match status" value="1"/>
</dbReference>
<proteinExistence type="inferred from homology"/>
<dbReference type="GO" id="GO:0003755">
    <property type="term" value="F:peptidyl-prolyl cis-trans isomerase activity"/>
    <property type="evidence" value="ECO:0007669"/>
    <property type="project" value="UniProtKB-UniRule"/>
</dbReference>
<evidence type="ECO:0000256" key="2">
    <source>
        <dbReference type="ARBA" id="ARBA00006577"/>
    </source>
</evidence>
<dbReference type="RefSeq" id="WP_019622099.1">
    <property type="nucleotide sequence ID" value="NZ_AP014545.1"/>
</dbReference>
<evidence type="ECO:0000256" key="4">
    <source>
        <dbReference type="ARBA" id="ARBA00023235"/>
    </source>
</evidence>
<evidence type="ECO:0000256" key="6">
    <source>
        <dbReference type="RuleBase" id="RU003915"/>
    </source>
</evidence>
<dbReference type="Pfam" id="PF01346">
    <property type="entry name" value="FKBP_N"/>
    <property type="match status" value="1"/>
</dbReference>
<feature type="domain" description="PPIase FKBP-type" evidence="7">
    <location>
        <begin position="83"/>
        <end position="169"/>
    </location>
</feature>
<dbReference type="EC" id="5.2.1.8" evidence="6"/>
<dbReference type="KEGG" id="ajp:AMJAP_1079"/>
<dbReference type="PROSITE" id="PS51257">
    <property type="entry name" value="PROKAR_LIPOPROTEIN"/>
    <property type="match status" value="1"/>
</dbReference>
<accession>A0A7R6SRZ7</accession>
<evidence type="ECO:0000256" key="1">
    <source>
        <dbReference type="ARBA" id="ARBA00000971"/>
    </source>
</evidence>
<keyword evidence="9" id="KW-1185">Reference proteome</keyword>
<evidence type="ECO:0000313" key="8">
    <source>
        <dbReference type="EMBL" id="BBB25675.1"/>
    </source>
</evidence>
<dbReference type="Proteomes" id="UP000595663">
    <property type="component" value="Chromosome"/>
</dbReference>
<dbReference type="Gene3D" id="3.10.50.40">
    <property type="match status" value="1"/>
</dbReference>
<evidence type="ECO:0000259" key="7">
    <source>
        <dbReference type="PROSITE" id="PS50059"/>
    </source>
</evidence>
<sequence>MIKRVFGMAVLATIVAISSGCGESEEEKRFHQELIEKALNDDTKKAGDRFLAENAEREGVVITASGLQYEVLQAATGDSPRIQDDVRVNYSSWKINGEAFESSEAQEVKPIFPVRSVIKGWREALLKMAPGSKWKLYLPSELAYGARSPAESIPANSTLIFEIELLEVLPHEKADQ</sequence>
<evidence type="ECO:0000313" key="9">
    <source>
        <dbReference type="Proteomes" id="UP000595663"/>
    </source>
</evidence>
<dbReference type="PANTHER" id="PTHR43811">
    <property type="entry name" value="FKBP-TYPE PEPTIDYL-PROLYL CIS-TRANS ISOMERASE FKPA"/>
    <property type="match status" value="1"/>
</dbReference>
<protein>
    <recommendedName>
        <fullName evidence="6">Peptidyl-prolyl cis-trans isomerase</fullName>
        <ecNumber evidence="6">5.2.1.8</ecNumber>
    </recommendedName>
</protein>
<dbReference type="InterPro" id="IPR046357">
    <property type="entry name" value="PPIase_dom_sf"/>
</dbReference>
<comment type="catalytic activity">
    <reaction evidence="1 5 6">
        <text>[protein]-peptidylproline (omega=180) = [protein]-peptidylproline (omega=0)</text>
        <dbReference type="Rhea" id="RHEA:16237"/>
        <dbReference type="Rhea" id="RHEA-COMP:10747"/>
        <dbReference type="Rhea" id="RHEA-COMP:10748"/>
        <dbReference type="ChEBI" id="CHEBI:83833"/>
        <dbReference type="ChEBI" id="CHEBI:83834"/>
        <dbReference type="EC" id="5.2.1.8"/>
    </reaction>
</comment>
<dbReference type="InterPro" id="IPR001179">
    <property type="entry name" value="PPIase_FKBP_dom"/>
</dbReference>
<evidence type="ECO:0000256" key="5">
    <source>
        <dbReference type="PROSITE-ProRule" id="PRU00277"/>
    </source>
</evidence>
<comment type="similarity">
    <text evidence="2 6">Belongs to the FKBP-type PPIase family.</text>
</comment>